<feature type="signal peptide" evidence="4">
    <location>
        <begin position="1"/>
        <end position="30"/>
    </location>
</feature>
<comment type="subcellular location">
    <subcellularLocation>
        <location evidence="1">Secreted</location>
    </subcellularLocation>
</comment>
<keyword evidence="3" id="KW-0677">Repeat</keyword>
<proteinExistence type="predicted"/>
<evidence type="ECO:0000313" key="7">
    <source>
        <dbReference type="Proteomes" id="UP000475666"/>
    </source>
</evidence>
<dbReference type="Proteomes" id="UP000475666">
    <property type="component" value="Unassembled WGS sequence"/>
</dbReference>
<dbReference type="RefSeq" id="WP_164277539.1">
    <property type="nucleotide sequence ID" value="NZ_JAAGMQ010000756.1"/>
</dbReference>
<evidence type="ECO:0000313" key="6">
    <source>
        <dbReference type="EMBL" id="NEC36491.1"/>
    </source>
</evidence>
<dbReference type="InterPro" id="IPR006633">
    <property type="entry name" value="Carb-bd_sugar_hydrolysis-dom"/>
</dbReference>
<dbReference type="InterPro" id="IPR011050">
    <property type="entry name" value="Pectin_lyase_fold/virulence"/>
</dbReference>
<evidence type="ECO:0000259" key="5">
    <source>
        <dbReference type="SMART" id="SM00722"/>
    </source>
</evidence>
<sequence>MDRRALMLATGGLLGAVGAAQLTAAPSAVAAGTDAATGPVFDVRAYGAVGDGVTDDTAAFRRALAAAREVPGGGATLLVPAGSYPLGESLLLGQGMTVRAHGALLFRTGNTSALVKNYTAGMPAVGGYAGVGNISVHGGTWDMRGSRFTSTCPAFVFTHADGFTVRDVTVLDVPEAHAVELNAVRRVRITDCLFDGVYVAPGVPAVPNRHEAVQITGATNVHNLPAPDYDGTPCEDVLISGCTMRNSSSGNAPYDALCGDHYVASADSPRPLHRNIRVLGNRVESSGAYGVRATDWQQSVIAGNTIDAAAVTGIYVSSGSGNPLQDIAVTGNTVRGTGTGGAIVVSNTGTGRNSSVVVSDNLVRGVDGETGIYVGQTDGASVTGNTVATTRHPSGGNAQGIQLQGCPDALVTGNHLSDVDGDGIGVDSGSTGALIAQNTVLDPARNGISAASSDIALRDNRITGAGSGGTAGTYAVRVGGNAVNVSCRGNVSRPGEGAGAEAGIAVMAGCRGAWIAGNDLRGWGTAAVLDRGTGTVSADNLG</sequence>
<evidence type="ECO:0000256" key="1">
    <source>
        <dbReference type="ARBA" id="ARBA00004613"/>
    </source>
</evidence>
<dbReference type="InterPro" id="IPR024535">
    <property type="entry name" value="RHGA/B-epi-like_pectate_lyase"/>
</dbReference>
<gene>
    <name evidence="6" type="ORF">G3I66_25430</name>
</gene>
<dbReference type="EMBL" id="JAAGMQ010000756">
    <property type="protein sequence ID" value="NEC36491.1"/>
    <property type="molecule type" value="Genomic_DNA"/>
</dbReference>
<name>A0A6G3TKF6_9ACTN</name>
<keyword evidence="2" id="KW-0964">Secreted</keyword>
<feature type="domain" description="Carbohydrate-binding/sugar hydrolysis" evidence="5">
    <location>
        <begin position="310"/>
        <end position="451"/>
    </location>
</feature>
<dbReference type="InterPro" id="IPR039448">
    <property type="entry name" value="Beta_helix"/>
</dbReference>
<reference evidence="6 7" key="1">
    <citation type="submission" date="2020-01" db="EMBL/GenBank/DDBJ databases">
        <title>Insect and environment-associated Actinomycetes.</title>
        <authorList>
            <person name="Currrie C."/>
            <person name="Chevrette M."/>
            <person name="Carlson C."/>
            <person name="Stubbendieck R."/>
            <person name="Wendt-Pienkowski E."/>
        </authorList>
    </citation>
    <scope>NUCLEOTIDE SEQUENCE [LARGE SCALE GENOMIC DNA]</scope>
    <source>
        <strain evidence="6 7">SID7739</strain>
    </source>
</reference>
<dbReference type="SMART" id="SM00722">
    <property type="entry name" value="CASH"/>
    <property type="match status" value="1"/>
</dbReference>
<organism evidence="6 7">
    <name type="scientific">Streptomyces rubrogriseus</name>
    <dbReference type="NCBI Taxonomy" id="194673"/>
    <lineage>
        <taxon>Bacteria</taxon>
        <taxon>Bacillati</taxon>
        <taxon>Actinomycetota</taxon>
        <taxon>Actinomycetes</taxon>
        <taxon>Kitasatosporales</taxon>
        <taxon>Streptomycetaceae</taxon>
        <taxon>Streptomyces</taxon>
        <taxon>Streptomyces violaceoruber group</taxon>
    </lineage>
</organism>
<dbReference type="InterPro" id="IPR012334">
    <property type="entry name" value="Pectin_lyas_fold"/>
</dbReference>
<dbReference type="AlphaFoldDB" id="A0A6G3TKF6"/>
<protein>
    <submittedName>
        <fullName evidence="6">Right-handed parallel beta-helix repeat-containing protein</fullName>
    </submittedName>
</protein>
<dbReference type="SMART" id="SM00710">
    <property type="entry name" value="PbH1"/>
    <property type="match status" value="11"/>
</dbReference>
<keyword evidence="4" id="KW-0732">Signal</keyword>
<dbReference type="SUPFAM" id="SSF51126">
    <property type="entry name" value="Pectin lyase-like"/>
    <property type="match status" value="2"/>
</dbReference>
<comment type="caution">
    <text evidence="6">The sequence shown here is derived from an EMBL/GenBank/DDBJ whole genome shotgun (WGS) entry which is preliminary data.</text>
</comment>
<evidence type="ECO:0000256" key="2">
    <source>
        <dbReference type="ARBA" id="ARBA00022525"/>
    </source>
</evidence>
<evidence type="ECO:0000256" key="3">
    <source>
        <dbReference type="ARBA" id="ARBA00022737"/>
    </source>
</evidence>
<dbReference type="InterPro" id="IPR006311">
    <property type="entry name" value="TAT_signal"/>
</dbReference>
<dbReference type="GO" id="GO:0005576">
    <property type="term" value="C:extracellular region"/>
    <property type="evidence" value="ECO:0007669"/>
    <property type="project" value="UniProtKB-SubCell"/>
</dbReference>
<feature type="chain" id="PRO_5026343122" evidence="4">
    <location>
        <begin position="31"/>
        <end position="542"/>
    </location>
</feature>
<dbReference type="Pfam" id="PF12708">
    <property type="entry name" value="Pect-lyase_RHGA_epim"/>
    <property type="match status" value="1"/>
</dbReference>
<dbReference type="Gene3D" id="2.160.20.10">
    <property type="entry name" value="Single-stranded right-handed beta-helix, Pectin lyase-like"/>
    <property type="match status" value="1"/>
</dbReference>
<evidence type="ECO:0000256" key="4">
    <source>
        <dbReference type="SAM" id="SignalP"/>
    </source>
</evidence>
<dbReference type="InterPro" id="IPR006626">
    <property type="entry name" value="PbH1"/>
</dbReference>
<accession>A0A6G3TKF6</accession>
<dbReference type="Pfam" id="PF13229">
    <property type="entry name" value="Beta_helix"/>
    <property type="match status" value="1"/>
</dbReference>
<dbReference type="PANTHER" id="PTHR31375">
    <property type="match status" value="1"/>
</dbReference>
<dbReference type="PROSITE" id="PS51318">
    <property type="entry name" value="TAT"/>
    <property type="match status" value="1"/>
</dbReference>